<dbReference type="AlphaFoldDB" id="A0A562TBM8"/>
<sequence length="197" mass="22571">MELHGNLNNQKELLCRIAAGDQRAFSLLVDTYASAIYAHVLTYIKEPALSEEITQDIFLKIWHLRSSLPGIDNFPGYLHVMTRNRTISELRKALGREGTAEVTDTADLLTPSLQLEYRQLSDILLRGIELLPPRRRQVFRMSRFEGMSYERIAGELGISKGTVNEHMVQALLFLRSYLKRHMDNAVSLLLLLVYELL</sequence>
<dbReference type="CDD" id="cd06171">
    <property type="entry name" value="Sigma70_r4"/>
    <property type="match status" value="1"/>
</dbReference>
<dbReference type="GO" id="GO:0006352">
    <property type="term" value="P:DNA-templated transcription initiation"/>
    <property type="evidence" value="ECO:0007669"/>
    <property type="project" value="InterPro"/>
</dbReference>
<dbReference type="InterPro" id="IPR014284">
    <property type="entry name" value="RNA_pol_sigma-70_dom"/>
</dbReference>
<accession>A0A562TBM8</accession>
<dbReference type="InterPro" id="IPR013324">
    <property type="entry name" value="RNA_pol_sigma_r3/r4-like"/>
</dbReference>
<name>A0A562TBM8_CHIJA</name>
<dbReference type="SUPFAM" id="SSF88946">
    <property type="entry name" value="Sigma2 domain of RNA polymerase sigma factors"/>
    <property type="match status" value="1"/>
</dbReference>
<dbReference type="Proteomes" id="UP000316778">
    <property type="component" value="Unassembled WGS sequence"/>
</dbReference>
<protein>
    <submittedName>
        <fullName evidence="7">RNA polymerase sigma-70 factor (ECF subfamily)</fullName>
    </submittedName>
</protein>
<evidence type="ECO:0000259" key="5">
    <source>
        <dbReference type="Pfam" id="PF04542"/>
    </source>
</evidence>
<dbReference type="Pfam" id="PF04542">
    <property type="entry name" value="Sigma70_r2"/>
    <property type="match status" value="1"/>
</dbReference>
<feature type="domain" description="RNA polymerase sigma factor 70 region 4 type 2" evidence="6">
    <location>
        <begin position="123"/>
        <end position="173"/>
    </location>
</feature>
<dbReference type="Gene3D" id="1.10.1740.10">
    <property type="match status" value="1"/>
</dbReference>
<proteinExistence type="inferred from homology"/>
<dbReference type="EMBL" id="VLLG01000002">
    <property type="protein sequence ID" value="TWI90987.1"/>
    <property type="molecule type" value="Genomic_DNA"/>
</dbReference>
<evidence type="ECO:0000313" key="8">
    <source>
        <dbReference type="Proteomes" id="UP000316778"/>
    </source>
</evidence>
<dbReference type="InterPro" id="IPR013249">
    <property type="entry name" value="RNA_pol_sigma70_r4_t2"/>
</dbReference>
<evidence type="ECO:0000256" key="2">
    <source>
        <dbReference type="ARBA" id="ARBA00023015"/>
    </source>
</evidence>
<keyword evidence="8" id="KW-1185">Reference proteome</keyword>
<keyword evidence="2" id="KW-0805">Transcription regulation</keyword>
<dbReference type="InterPro" id="IPR036388">
    <property type="entry name" value="WH-like_DNA-bd_sf"/>
</dbReference>
<dbReference type="NCBIfam" id="TIGR02937">
    <property type="entry name" value="sigma70-ECF"/>
    <property type="match status" value="1"/>
</dbReference>
<evidence type="ECO:0000256" key="4">
    <source>
        <dbReference type="ARBA" id="ARBA00023163"/>
    </source>
</evidence>
<dbReference type="SUPFAM" id="SSF88659">
    <property type="entry name" value="Sigma3 and sigma4 domains of RNA polymerase sigma factors"/>
    <property type="match status" value="1"/>
</dbReference>
<evidence type="ECO:0000259" key="6">
    <source>
        <dbReference type="Pfam" id="PF08281"/>
    </source>
</evidence>
<feature type="domain" description="RNA polymerase sigma-70 region 2" evidence="5">
    <location>
        <begin position="28"/>
        <end position="93"/>
    </location>
</feature>
<evidence type="ECO:0000313" key="7">
    <source>
        <dbReference type="EMBL" id="TWI90987.1"/>
    </source>
</evidence>
<dbReference type="InterPro" id="IPR013325">
    <property type="entry name" value="RNA_pol_sigma_r2"/>
</dbReference>
<evidence type="ECO:0000256" key="3">
    <source>
        <dbReference type="ARBA" id="ARBA00023082"/>
    </source>
</evidence>
<keyword evidence="4" id="KW-0804">Transcription</keyword>
<gene>
    <name evidence="7" type="ORF">LX66_0348</name>
</gene>
<dbReference type="InterPro" id="IPR039425">
    <property type="entry name" value="RNA_pol_sigma-70-like"/>
</dbReference>
<dbReference type="RefSeq" id="WP_158642503.1">
    <property type="nucleotide sequence ID" value="NZ_BAAAFY010000001.1"/>
</dbReference>
<dbReference type="InterPro" id="IPR007627">
    <property type="entry name" value="RNA_pol_sigma70_r2"/>
</dbReference>
<dbReference type="OrthoDB" id="759001at2"/>
<dbReference type="PANTHER" id="PTHR43133">
    <property type="entry name" value="RNA POLYMERASE ECF-TYPE SIGMA FACTO"/>
    <property type="match status" value="1"/>
</dbReference>
<comment type="similarity">
    <text evidence="1">Belongs to the sigma-70 factor family. ECF subfamily.</text>
</comment>
<reference evidence="7 8" key="1">
    <citation type="journal article" date="2013" name="Stand. Genomic Sci.">
        <title>Genomic Encyclopedia of Type Strains, Phase I: The one thousand microbial genomes (KMG-I) project.</title>
        <authorList>
            <person name="Kyrpides N.C."/>
            <person name="Woyke T."/>
            <person name="Eisen J.A."/>
            <person name="Garrity G."/>
            <person name="Lilburn T.G."/>
            <person name="Beck B.J."/>
            <person name="Whitman W.B."/>
            <person name="Hugenholtz P."/>
            <person name="Klenk H.P."/>
        </authorList>
    </citation>
    <scope>NUCLEOTIDE SEQUENCE [LARGE SCALE GENOMIC DNA]</scope>
    <source>
        <strain evidence="7 8">DSM 13484</strain>
    </source>
</reference>
<evidence type="ECO:0000256" key="1">
    <source>
        <dbReference type="ARBA" id="ARBA00010641"/>
    </source>
</evidence>
<dbReference type="Gene3D" id="1.10.10.10">
    <property type="entry name" value="Winged helix-like DNA-binding domain superfamily/Winged helix DNA-binding domain"/>
    <property type="match status" value="1"/>
</dbReference>
<dbReference type="PANTHER" id="PTHR43133:SF46">
    <property type="entry name" value="RNA POLYMERASE SIGMA-70 FACTOR ECF SUBFAMILY"/>
    <property type="match status" value="1"/>
</dbReference>
<comment type="caution">
    <text evidence="7">The sequence shown here is derived from an EMBL/GenBank/DDBJ whole genome shotgun (WGS) entry which is preliminary data.</text>
</comment>
<organism evidence="7 8">
    <name type="scientific">Chitinophaga japonensis</name>
    <name type="common">Flexibacter japonensis</name>
    <dbReference type="NCBI Taxonomy" id="104662"/>
    <lineage>
        <taxon>Bacteria</taxon>
        <taxon>Pseudomonadati</taxon>
        <taxon>Bacteroidota</taxon>
        <taxon>Chitinophagia</taxon>
        <taxon>Chitinophagales</taxon>
        <taxon>Chitinophagaceae</taxon>
        <taxon>Chitinophaga</taxon>
    </lineage>
</organism>
<dbReference type="GO" id="GO:0003677">
    <property type="term" value="F:DNA binding"/>
    <property type="evidence" value="ECO:0007669"/>
    <property type="project" value="InterPro"/>
</dbReference>
<keyword evidence="3" id="KW-0731">Sigma factor</keyword>
<dbReference type="GO" id="GO:0016987">
    <property type="term" value="F:sigma factor activity"/>
    <property type="evidence" value="ECO:0007669"/>
    <property type="project" value="UniProtKB-KW"/>
</dbReference>
<dbReference type="Pfam" id="PF08281">
    <property type="entry name" value="Sigma70_r4_2"/>
    <property type="match status" value="1"/>
</dbReference>